<accession>A0A1Z4M237</accession>
<evidence type="ECO:0000313" key="2">
    <source>
        <dbReference type="EMBL" id="BAY87461.1"/>
    </source>
</evidence>
<dbReference type="AlphaFoldDB" id="A0A1Z4M237"/>
<evidence type="ECO:0000313" key="3">
    <source>
        <dbReference type="Proteomes" id="UP000218418"/>
    </source>
</evidence>
<dbReference type="PROSITE" id="PS50042">
    <property type="entry name" value="CNMP_BINDING_3"/>
    <property type="match status" value="1"/>
</dbReference>
<dbReference type="Gene3D" id="2.60.120.10">
    <property type="entry name" value="Jelly Rolls"/>
    <property type="match status" value="1"/>
</dbReference>
<organism evidence="2 3">
    <name type="scientific">Calothrix parasitica NIES-267</name>
    <dbReference type="NCBI Taxonomy" id="1973488"/>
    <lineage>
        <taxon>Bacteria</taxon>
        <taxon>Bacillati</taxon>
        <taxon>Cyanobacteriota</taxon>
        <taxon>Cyanophyceae</taxon>
        <taxon>Nostocales</taxon>
        <taxon>Calotrichaceae</taxon>
        <taxon>Calothrix</taxon>
    </lineage>
</organism>
<keyword evidence="3" id="KW-1185">Reference proteome</keyword>
<proteinExistence type="predicted"/>
<gene>
    <name evidence="2" type="ORF">NIES267_69830</name>
</gene>
<dbReference type="Pfam" id="PF00027">
    <property type="entry name" value="cNMP_binding"/>
    <property type="match status" value="1"/>
</dbReference>
<dbReference type="OrthoDB" id="9798104at2"/>
<dbReference type="Proteomes" id="UP000218418">
    <property type="component" value="Chromosome"/>
</dbReference>
<dbReference type="CDD" id="cd00038">
    <property type="entry name" value="CAP_ED"/>
    <property type="match status" value="1"/>
</dbReference>
<dbReference type="InterPro" id="IPR018490">
    <property type="entry name" value="cNMP-bd_dom_sf"/>
</dbReference>
<dbReference type="InterPro" id="IPR014710">
    <property type="entry name" value="RmlC-like_jellyroll"/>
</dbReference>
<dbReference type="InterPro" id="IPR000595">
    <property type="entry name" value="cNMP-bd_dom"/>
</dbReference>
<sequence length="193" mass="22712">MHESFYAFIQKLSPEFKVDINLLKSFLKSRKVRKGEILFHKGDICDFVAFNYKGCLRSFVLKDDKEYTLFFHTENQTFGDYESFQKNKPACFSTQAIEDSEILIFNHQAMLLFEKAPGGQKLLRLVAEDLAFLLRDKLLSLLIDTPQERYLKLIENEPELLQRIPQYYLASYLGIEPESLSRLKRRVNQNRKS</sequence>
<protein>
    <recommendedName>
        <fullName evidence="1">Cyclic nucleotide-binding domain-containing protein</fullName>
    </recommendedName>
</protein>
<reference evidence="2 3" key="1">
    <citation type="submission" date="2017-06" db="EMBL/GenBank/DDBJ databases">
        <title>Genome sequencing of cyanobaciteial culture collection at National Institute for Environmental Studies (NIES).</title>
        <authorList>
            <person name="Hirose Y."/>
            <person name="Shimura Y."/>
            <person name="Fujisawa T."/>
            <person name="Nakamura Y."/>
            <person name="Kawachi M."/>
        </authorList>
    </citation>
    <scope>NUCLEOTIDE SEQUENCE [LARGE SCALE GENOMIC DNA]</scope>
    <source>
        <strain evidence="2 3">NIES-267</strain>
    </source>
</reference>
<dbReference type="EMBL" id="AP018227">
    <property type="protein sequence ID" value="BAY87461.1"/>
    <property type="molecule type" value="Genomic_DNA"/>
</dbReference>
<feature type="domain" description="Cyclic nucleotide-binding" evidence="1">
    <location>
        <begin position="27"/>
        <end position="110"/>
    </location>
</feature>
<name>A0A1Z4M237_9CYAN</name>
<dbReference type="SUPFAM" id="SSF51206">
    <property type="entry name" value="cAMP-binding domain-like"/>
    <property type="match status" value="1"/>
</dbReference>
<evidence type="ECO:0000259" key="1">
    <source>
        <dbReference type="PROSITE" id="PS50042"/>
    </source>
</evidence>